<feature type="region of interest" description="Disordered" evidence="1">
    <location>
        <begin position="116"/>
        <end position="153"/>
    </location>
</feature>
<accession>A0A183TPF7</accession>
<proteinExistence type="predicted"/>
<evidence type="ECO:0000256" key="1">
    <source>
        <dbReference type="SAM" id="MobiDB-lite"/>
    </source>
</evidence>
<feature type="compositionally biased region" description="Basic residues" evidence="1">
    <location>
        <begin position="274"/>
        <end position="289"/>
    </location>
</feature>
<reference evidence="2" key="1">
    <citation type="submission" date="2016-06" db="UniProtKB">
        <authorList>
            <consortium name="WormBaseParasite"/>
        </authorList>
    </citation>
    <scope>IDENTIFICATION</scope>
</reference>
<name>A0A183TPF7_SCHSO</name>
<feature type="compositionally biased region" description="Basic residues" evidence="1">
    <location>
        <begin position="66"/>
        <end position="76"/>
    </location>
</feature>
<dbReference type="AlphaFoldDB" id="A0A183TPF7"/>
<feature type="region of interest" description="Disordered" evidence="1">
    <location>
        <begin position="167"/>
        <end position="306"/>
    </location>
</feature>
<feature type="compositionally biased region" description="Low complexity" evidence="1">
    <location>
        <begin position="292"/>
        <end position="303"/>
    </location>
</feature>
<feature type="compositionally biased region" description="Low complexity" evidence="1">
    <location>
        <begin position="94"/>
        <end position="103"/>
    </location>
</feature>
<feature type="compositionally biased region" description="Low complexity" evidence="1">
    <location>
        <begin position="221"/>
        <end position="241"/>
    </location>
</feature>
<feature type="compositionally biased region" description="Low complexity" evidence="1">
    <location>
        <begin position="453"/>
        <end position="463"/>
    </location>
</feature>
<feature type="compositionally biased region" description="Acidic residues" evidence="1">
    <location>
        <begin position="172"/>
        <end position="188"/>
    </location>
</feature>
<sequence length="667" mass="70828">LPQHQPPVMLNALTRKSKGKSKALVEEAESGVKDADSPVKTVNTDVSTDKGPSSSPTSNGGGAVCRVKHKKSHKKTAATGSTGGNRPGEEAATRARSASSRRSCSTVVTFESIQPTQVWQASASPSPPASLKGDLSKYRRNNKSSTSCAGTESLTLSMIARAAECQWISAESTEDEEEEEEDAIDTSDDWGTSKSNSMHHHHHHRPTASPSCRRPAAMTKSGSLSVSSDSSPTSSASSVSSLDIVGRRNDKSEKCRQPPNFGPSSSKRCDRGGKRGAKGSSHRRKHRRSPVLSSSSSSSSSLSDPDNESDFSWMARALKFEASAGGSLGPIGFVPHSICRLPSDHVRRIPFQEALVRLSPRHISQDAVSHHSDCASFMTTSQQFRSDLGCAIVSESVSMSEHSQLRVYPSPVPVSAAGNGVDVAAQQASKTVFGSGASIAGAVYEIEDRDSGRGPSSGSEWSSGKGGSLSGATDLNADEKIDQPPRSPNGPSTNSLTCSSPPYPPQHWGVRSPADEPHERRASLDHSIYVGFTGPLPPPPMVLLTGAVSNSGVQKTETGLLSPNTSQVSSMSDTESPWSTTVNSKLYVRPLRTGQSLLDRIESTGEQVGKTGDQMSSREPAEEDEEEEGNGSPTTVVVPSNSDPTYWEPYKTMIQVGQNKLEKFTLV</sequence>
<feature type="region of interest" description="Disordered" evidence="1">
    <location>
        <begin position="448"/>
        <end position="520"/>
    </location>
</feature>
<feature type="compositionally biased region" description="Basic residues" evidence="1">
    <location>
        <begin position="197"/>
        <end position="206"/>
    </location>
</feature>
<feature type="compositionally biased region" description="Polar residues" evidence="1">
    <location>
        <begin position="143"/>
        <end position="153"/>
    </location>
</feature>
<feature type="region of interest" description="Disordered" evidence="1">
    <location>
        <begin position="558"/>
        <end position="578"/>
    </location>
</feature>
<feature type="compositionally biased region" description="Polar residues" evidence="1">
    <location>
        <begin position="631"/>
        <end position="644"/>
    </location>
</feature>
<feature type="region of interest" description="Disordered" evidence="1">
    <location>
        <begin position="603"/>
        <end position="644"/>
    </location>
</feature>
<feature type="region of interest" description="Disordered" evidence="1">
    <location>
        <begin position="1"/>
        <end position="103"/>
    </location>
</feature>
<feature type="compositionally biased region" description="Polar residues" evidence="1">
    <location>
        <begin position="489"/>
        <end position="500"/>
    </location>
</feature>
<organism evidence="2">
    <name type="scientific">Schistocephalus solidus</name>
    <name type="common">Tapeworm</name>
    <dbReference type="NCBI Taxonomy" id="70667"/>
    <lineage>
        <taxon>Eukaryota</taxon>
        <taxon>Metazoa</taxon>
        <taxon>Spiralia</taxon>
        <taxon>Lophotrochozoa</taxon>
        <taxon>Platyhelminthes</taxon>
        <taxon>Cestoda</taxon>
        <taxon>Eucestoda</taxon>
        <taxon>Diphyllobothriidea</taxon>
        <taxon>Diphyllobothriidae</taxon>
        <taxon>Schistocephalus</taxon>
    </lineage>
</organism>
<evidence type="ECO:0000313" key="2">
    <source>
        <dbReference type="WBParaSite" id="SSLN_0001904601-mRNA-1"/>
    </source>
</evidence>
<protein>
    <submittedName>
        <fullName evidence="2">PHD-type domain-containing protein</fullName>
    </submittedName>
</protein>
<feature type="compositionally biased region" description="Basic and acidic residues" evidence="1">
    <location>
        <begin position="245"/>
        <end position="256"/>
    </location>
</feature>
<dbReference type="WBParaSite" id="SSLN_0001904601-mRNA-1">
    <property type="protein sequence ID" value="SSLN_0001904601-mRNA-1"/>
    <property type="gene ID" value="SSLN_0001904601"/>
</dbReference>